<gene>
    <name evidence="1" type="ORF">PSET11_01288</name>
</gene>
<dbReference type="SUPFAM" id="SSF160104">
    <property type="entry name" value="Acetoacetate decarboxylase-like"/>
    <property type="match status" value="1"/>
</dbReference>
<proteinExistence type="predicted"/>
<evidence type="ECO:0000313" key="1">
    <source>
        <dbReference type="EMBL" id="VDC23846.1"/>
    </source>
</evidence>
<accession>A0A3P5WZR8</accession>
<dbReference type="PANTHER" id="PTHR39186:SF1">
    <property type="entry name" value="DUF2071 DOMAIN-CONTAINING PROTEIN"/>
    <property type="match status" value="1"/>
</dbReference>
<dbReference type="AlphaFoldDB" id="A0A3P5WZR8"/>
<sequence length="211" mass="22650">MPVGVQPDMFDGSAWLGLIGFRMRNAGIGRGPGIPYFGSFNEVNVRLYSREPDGTRGVVFLSLDADRLAVVVAARSAGVPYVWSRIGFRGGDDKTGTTGYTVRRFGAGSASSSFDVIPRREELADDPLSIHLTARFGMHSTFLGRPIYVPNTHAPWPLYHATAGSLSDGLVSAAGLTVTGPPESVLYSPGVRTQFGRPRRITLQPGKEPQA</sequence>
<name>A0A3P5WZR8_9MICC</name>
<reference evidence="1 2" key="1">
    <citation type="submission" date="2018-11" db="EMBL/GenBank/DDBJ databases">
        <authorList>
            <person name="Criscuolo A."/>
        </authorList>
    </citation>
    <scope>NUCLEOTIDE SEQUENCE [LARGE SCALE GENOMIC DNA]</scope>
    <source>
        <strain evidence="1">AT11b</strain>
    </source>
</reference>
<keyword evidence="2" id="KW-1185">Reference proteome</keyword>
<evidence type="ECO:0008006" key="3">
    <source>
        <dbReference type="Google" id="ProtNLM"/>
    </source>
</evidence>
<dbReference type="InterPro" id="IPR023375">
    <property type="entry name" value="ADC_dom_sf"/>
</dbReference>
<dbReference type="InterPro" id="IPR018644">
    <property type="entry name" value="DUF2071"/>
</dbReference>
<organism evidence="1 2">
    <name type="scientific">Arthrobacter ulcerisalmonis</name>
    <dbReference type="NCBI Taxonomy" id="2483813"/>
    <lineage>
        <taxon>Bacteria</taxon>
        <taxon>Bacillati</taxon>
        <taxon>Actinomycetota</taxon>
        <taxon>Actinomycetes</taxon>
        <taxon>Micrococcales</taxon>
        <taxon>Micrococcaceae</taxon>
        <taxon>Arthrobacter</taxon>
    </lineage>
</organism>
<protein>
    <recommendedName>
        <fullName evidence="3">DUF2071 domain-containing protein</fullName>
    </recommendedName>
</protein>
<dbReference type="PANTHER" id="PTHR39186">
    <property type="entry name" value="DUF2071 FAMILY PROTEIN"/>
    <property type="match status" value="1"/>
</dbReference>
<dbReference type="Pfam" id="PF09844">
    <property type="entry name" value="DUF2071"/>
    <property type="match status" value="1"/>
</dbReference>
<evidence type="ECO:0000313" key="2">
    <source>
        <dbReference type="Proteomes" id="UP000280861"/>
    </source>
</evidence>
<dbReference type="Proteomes" id="UP000280861">
    <property type="component" value="Unassembled WGS sequence"/>
</dbReference>
<dbReference type="EMBL" id="UXAU01000019">
    <property type="protein sequence ID" value="VDC23846.1"/>
    <property type="molecule type" value="Genomic_DNA"/>
</dbReference>